<accession>R7ZWU6</accession>
<name>R7ZWU6_9BACT</name>
<dbReference type="Proteomes" id="UP000013909">
    <property type="component" value="Unassembled WGS sequence"/>
</dbReference>
<comment type="caution">
    <text evidence="1">The sequence shown here is derived from an EMBL/GenBank/DDBJ whole genome shotgun (WGS) entry which is preliminary data.</text>
</comment>
<dbReference type="PROSITE" id="PS51257">
    <property type="entry name" value="PROKAR_LIPOPROTEIN"/>
    <property type="match status" value="1"/>
</dbReference>
<dbReference type="RefSeq" id="WP_010853118.1">
    <property type="nucleotide sequence ID" value="NZ_AQHR01000029.1"/>
</dbReference>
<sequence>MKYRFFISFSVLLISFACRREEKGNDFVYFDYLDSVINALEVDLMPLEYEIVELAKYTESLYPLRDSLIAVADKSKYFVDRNNWFRNQRWESSSSTVFVSFFSDNLARSKEEIFLTEPLDSVFAVLTEKYPMIAQVYYNTKSQTSRVYPPYDLMNTIEPEIDVTAFNFYYLATEDKNPEKKRVWIDEIYIDPAGRGWIMSLIHPVYFKQEFMGVLGIDITLTDLMPYFSGNRNGNLMIIDNLGTIVAGGDRAIEALSMPPLRNHTYIQTILSDNFRKEDFNLFRSKSKEVRQMAAKFLLEKETDFRFELDGDKLEAFCRPMNMLGWYMLSIHPRE</sequence>
<dbReference type="AlphaFoldDB" id="R7ZWU6"/>
<evidence type="ECO:0008006" key="3">
    <source>
        <dbReference type="Google" id="ProtNLM"/>
    </source>
</evidence>
<dbReference type="Gene3D" id="3.30.450.20">
    <property type="entry name" value="PAS domain"/>
    <property type="match status" value="1"/>
</dbReference>
<reference evidence="1 2" key="1">
    <citation type="submission" date="2013-02" db="EMBL/GenBank/DDBJ databases">
        <title>A novel strain isolated from Lonar lake, Maharashtra, India.</title>
        <authorList>
            <person name="Singh A."/>
        </authorList>
    </citation>
    <scope>NUCLEOTIDE SEQUENCE [LARGE SCALE GENOMIC DNA]</scope>
    <source>
        <strain evidence="1 2">AK24</strain>
    </source>
</reference>
<evidence type="ECO:0000313" key="2">
    <source>
        <dbReference type="Proteomes" id="UP000013909"/>
    </source>
</evidence>
<keyword evidence="2" id="KW-1185">Reference proteome</keyword>
<protein>
    <recommendedName>
        <fullName evidence="3">Cache sensor protein</fullName>
    </recommendedName>
</protein>
<dbReference type="OrthoDB" id="9770795at2"/>
<organism evidence="1 2">
    <name type="scientific">Lunatimonas lonarensis</name>
    <dbReference type="NCBI Taxonomy" id="1232681"/>
    <lineage>
        <taxon>Bacteria</taxon>
        <taxon>Pseudomonadati</taxon>
        <taxon>Bacteroidota</taxon>
        <taxon>Cytophagia</taxon>
        <taxon>Cytophagales</taxon>
        <taxon>Cyclobacteriaceae</taxon>
    </lineage>
</organism>
<gene>
    <name evidence="1" type="ORF">ADIS_0970</name>
</gene>
<proteinExistence type="predicted"/>
<dbReference type="STRING" id="1232681.ADIS_0970"/>
<dbReference type="EMBL" id="AQHR01000029">
    <property type="protein sequence ID" value="EON78620.1"/>
    <property type="molecule type" value="Genomic_DNA"/>
</dbReference>
<evidence type="ECO:0000313" key="1">
    <source>
        <dbReference type="EMBL" id="EON78620.1"/>
    </source>
</evidence>